<dbReference type="EMBL" id="BARS01046395">
    <property type="protein sequence ID" value="GAG29243.1"/>
    <property type="molecule type" value="Genomic_DNA"/>
</dbReference>
<name>X0WXR3_9ZZZZ</name>
<evidence type="ECO:0000256" key="5">
    <source>
        <dbReference type="ARBA" id="ARBA00022917"/>
    </source>
</evidence>
<dbReference type="InterPro" id="IPR004115">
    <property type="entry name" value="GAD-like_sf"/>
</dbReference>
<gene>
    <name evidence="8" type="ORF">S01H1_69843</name>
</gene>
<dbReference type="AlphaFoldDB" id="X0WXR3"/>
<dbReference type="SUPFAM" id="SSF55261">
    <property type="entry name" value="GAD domain-like"/>
    <property type="match status" value="1"/>
</dbReference>
<dbReference type="InterPro" id="IPR045864">
    <property type="entry name" value="aa-tRNA-synth_II/BPL/LPL"/>
</dbReference>
<evidence type="ECO:0000256" key="6">
    <source>
        <dbReference type="ARBA" id="ARBA00023146"/>
    </source>
</evidence>
<proteinExistence type="inferred from homology"/>
<keyword evidence="6" id="KW-0030">Aminoacyl-tRNA synthetase</keyword>
<feature type="non-terminal residue" evidence="8">
    <location>
        <position position="246"/>
    </location>
</feature>
<dbReference type="PROSITE" id="PS50862">
    <property type="entry name" value="AA_TRNA_LIGASE_II"/>
    <property type="match status" value="1"/>
</dbReference>
<dbReference type="InterPro" id="IPR002312">
    <property type="entry name" value="Asp/Asn-tRNA-synth_IIb"/>
</dbReference>
<evidence type="ECO:0000256" key="3">
    <source>
        <dbReference type="ARBA" id="ARBA00022741"/>
    </source>
</evidence>
<dbReference type="Pfam" id="PF02938">
    <property type="entry name" value="GAD"/>
    <property type="match status" value="1"/>
</dbReference>
<accession>X0WXR3</accession>
<dbReference type="PANTHER" id="PTHR22594:SF5">
    <property type="entry name" value="ASPARTATE--TRNA LIGASE, MITOCHONDRIAL"/>
    <property type="match status" value="1"/>
</dbReference>
<evidence type="ECO:0000259" key="7">
    <source>
        <dbReference type="PROSITE" id="PS50862"/>
    </source>
</evidence>
<feature type="non-terminal residue" evidence="8">
    <location>
        <position position="1"/>
    </location>
</feature>
<evidence type="ECO:0000256" key="4">
    <source>
        <dbReference type="ARBA" id="ARBA00022840"/>
    </source>
</evidence>
<keyword evidence="4" id="KW-0067">ATP-binding</keyword>
<dbReference type="PANTHER" id="PTHR22594">
    <property type="entry name" value="ASPARTYL/LYSYL-TRNA SYNTHETASE"/>
    <property type="match status" value="1"/>
</dbReference>
<organism evidence="8">
    <name type="scientific">marine sediment metagenome</name>
    <dbReference type="NCBI Taxonomy" id="412755"/>
    <lineage>
        <taxon>unclassified sequences</taxon>
        <taxon>metagenomes</taxon>
        <taxon>ecological metagenomes</taxon>
    </lineage>
</organism>
<dbReference type="Gene3D" id="3.30.930.10">
    <property type="entry name" value="Bira Bifunctional Protein, Domain 2"/>
    <property type="match status" value="1"/>
</dbReference>
<dbReference type="GO" id="GO:0006422">
    <property type="term" value="P:aspartyl-tRNA aminoacylation"/>
    <property type="evidence" value="ECO:0007669"/>
    <property type="project" value="TreeGrafter"/>
</dbReference>
<protein>
    <recommendedName>
        <fullName evidence="7">Aminoacyl-transfer RNA synthetases class-II family profile domain-containing protein</fullName>
    </recommendedName>
</protein>
<keyword evidence="2" id="KW-0436">Ligase</keyword>
<dbReference type="GO" id="GO:0005524">
    <property type="term" value="F:ATP binding"/>
    <property type="evidence" value="ECO:0007669"/>
    <property type="project" value="UniProtKB-KW"/>
</dbReference>
<evidence type="ECO:0000256" key="1">
    <source>
        <dbReference type="ARBA" id="ARBA00006303"/>
    </source>
</evidence>
<dbReference type="Pfam" id="PF00152">
    <property type="entry name" value="tRNA-synt_2"/>
    <property type="match status" value="1"/>
</dbReference>
<keyword evidence="5" id="KW-0648">Protein biosynthesis</keyword>
<evidence type="ECO:0000256" key="2">
    <source>
        <dbReference type="ARBA" id="ARBA00022598"/>
    </source>
</evidence>
<dbReference type="SUPFAM" id="SSF55681">
    <property type="entry name" value="Class II aaRS and biotin synthetases"/>
    <property type="match status" value="1"/>
</dbReference>
<evidence type="ECO:0000313" key="8">
    <source>
        <dbReference type="EMBL" id="GAG29243.1"/>
    </source>
</evidence>
<dbReference type="InterPro" id="IPR029351">
    <property type="entry name" value="GAD_dom"/>
</dbReference>
<comment type="caution">
    <text evidence="8">The sequence shown here is derived from an EMBL/GenBank/DDBJ whole genome shotgun (WGS) entry which is preliminary data.</text>
</comment>
<dbReference type="InterPro" id="IPR004364">
    <property type="entry name" value="Aa-tRNA-synt_II"/>
</dbReference>
<dbReference type="InterPro" id="IPR006195">
    <property type="entry name" value="aa-tRNA-synth_II"/>
</dbReference>
<dbReference type="GO" id="GO:0004815">
    <property type="term" value="F:aspartate-tRNA ligase activity"/>
    <property type="evidence" value="ECO:0007669"/>
    <property type="project" value="TreeGrafter"/>
</dbReference>
<keyword evidence="3" id="KW-0547">Nucleotide-binding</keyword>
<dbReference type="PRINTS" id="PR01042">
    <property type="entry name" value="TRNASYNTHASP"/>
</dbReference>
<reference evidence="8" key="1">
    <citation type="journal article" date="2014" name="Front. Microbiol.">
        <title>High frequency of phylogenetically diverse reductive dehalogenase-homologous genes in deep subseafloor sedimentary metagenomes.</title>
        <authorList>
            <person name="Kawai M."/>
            <person name="Futagami T."/>
            <person name="Toyoda A."/>
            <person name="Takaki Y."/>
            <person name="Nishi S."/>
            <person name="Hori S."/>
            <person name="Arai W."/>
            <person name="Tsubouchi T."/>
            <person name="Morono Y."/>
            <person name="Uchiyama I."/>
            <person name="Ito T."/>
            <person name="Fujiyama A."/>
            <person name="Inagaki F."/>
            <person name="Takami H."/>
        </authorList>
    </citation>
    <scope>NUCLEOTIDE SEQUENCE</scope>
    <source>
        <strain evidence="8">Expedition CK06-06</strain>
    </source>
</reference>
<sequence>KGKVKGICVPGCGHYTRHQLDELINLAKSCGAQGLMTMAFAGEAITLGEVKSAAAKYLTPRQLEEIAGRFGAKPGDLLLIVADKLEVVNKTLDELRREMAQRLNLADADLLAFAFVVDFPFLEWSEAENRWEPMHHPFTAPREEDALLLDAEPAKVYGQHYDVVCNGCELGSGSIRIHNRQLQEKIFSLLGYSKEETESRFGGLLEALKYGAPPHGGIAIGLDRLVMLFAGERSIREVIAFPKNQN</sequence>
<dbReference type="GO" id="GO:0005737">
    <property type="term" value="C:cytoplasm"/>
    <property type="evidence" value="ECO:0007669"/>
    <property type="project" value="InterPro"/>
</dbReference>
<comment type="similarity">
    <text evidence="1">Belongs to the class-II aminoacyl-tRNA synthetase family. Type 1 subfamily.</text>
</comment>
<feature type="domain" description="Aminoacyl-transfer RNA synthetases class-II family profile" evidence="7">
    <location>
        <begin position="92"/>
        <end position="242"/>
    </location>
</feature>